<evidence type="ECO:0000313" key="5">
    <source>
        <dbReference type="EMBL" id="KIW52922.1"/>
    </source>
</evidence>
<evidence type="ECO:0000256" key="3">
    <source>
        <dbReference type="ARBA" id="ARBA00023002"/>
    </source>
</evidence>
<dbReference type="SUPFAM" id="SSF51735">
    <property type="entry name" value="NAD(P)-binding Rossmann-fold domains"/>
    <property type="match status" value="1"/>
</dbReference>
<dbReference type="Pfam" id="PF00106">
    <property type="entry name" value="adh_short"/>
    <property type="match status" value="1"/>
</dbReference>
<accession>A0A0D2CSB6</accession>
<dbReference type="Proteomes" id="UP000054342">
    <property type="component" value="Unassembled WGS sequence"/>
</dbReference>
<dbReference type="RefSeq" id="XP_013313506.1">
    <property type="nucleotide sequence ID" value="XM_013458052.1"/>
</dbReference>
<keyword evidence="2" id="KW-0521">NADP</keyword>
<proteinExistence type="inferred from homology"/>
<dbReference type="HOGENOM" id="CLU_010194_13_0_1"/>
<gene>
    <name evidence="5" type="ORF">PV05_08530</name>
</gene>
<dbReference type="PRINTS" id="PR00081">
    <property type="entry name" value="GDHRDH"/>
</dbReference>
<dbReference type="PROSITE" id="PS00061">
    <property type="entry name" value="ADH_SHORT"/>
    <property type="match status" value="1"/>
</dbReference>
<dbReference type="PANTHER" id="PTHR44229:SF4">
    <property type="entry name" value="15-HYDROXYPROSTAGLANDIN DEHYDROGENASE [NAD(+)]"/>
    <property type="match status" value="1"/>
</dbReference>
<dbReference type="PANTHER" id="PTHR44229">
    <property type="entry name" value="15-HYDROXYPROSTAGLANDIN DEHYDROGENASE [NAD(+)]"/>
    <property type="match status" value="1"/>
</dbReference>
<organism evidence="5 6">
    <name type="scientific">Exophiala xenobiotica</name>
    <dbReference type="NCBI Taxonomy" id="348802"/>
    <lineage>
        <taxon>Eukaryota</taxon>
        <taxon>Fungi</taxon>
        <taxon>Dikarya</taxon>
        <taxon>Ascomycota</taxon>
        <taxon>Pezizomycotina</taxon>
        <taxon>Eurotiomycetes</taxon>
        <taxon>Chaetothyriomycetidae</taxon>
        <taxon>Chaetothyriales</taxon>
        <taxon>Herpotrichiellaceae</taxon>
        <taxon>Exophiala</taxon>
    </lineage>
</organism>
<evidence type="ECO:0000256" key="1">
    <source>
        <dbReference type="ARBA" id="ARBA00006484"/>
    </source>
</evidence>
<reference evidence="5 6" key="1">
    <citation type="submission" date="2015-01" db="EMBL/GenBank/DDBJ databases">
        <title>The Genome Sequence of Exophiala xenobiotica CBS118157.</title>
        <authorList>
            <consortium name="The Broad Institute Genomics Platform"/>
            <person name="Cuomo C."/>
            <person name="de Hoog S."/>
            <person name="Gorbushina A."/>
            <person name="Stielow B."/>
            <person name="Teixiera M."/>
            <person name="Abouelleil A."/>
            <person name="Chapman S.B."/>
            <person name="Priest M."/>
            <person name="Young S.K."/>
            <person name="Wortman J."/>
            <person name="Nusbaum C."/>
            <person name="Birren B."/>
        </authorList>
    </citation>
    <scope>NUCLEOTIDE SEQUENCE [LARGE SCALE GENOMIC DNA]</scope>
    <source>
        <strain evidence="5 6">CBS 118157</strain>
    </source>
</reference>
<keyword evidence="6" id="KW-1185">Reference proteome</keyword>
<dbReference type="Gene3D" id="3.40.50.720">
    <property type="entry name" value="NAD(P)-binding Rossmann-like Domain"/>
    <property type="match status" value="1"/>
</dbReference>
<evidence type="ECO:0000256" key="4">
    <source>
        <dbReference type="RuleBase" id="RU000363"/>
    </source>
</evidence>
<protein>
    <recommendedName>
        <fullName evidence="7">NAD(P)-binding protein</fullName>
    </recommendedName>
</protein>
<dbReference type="OrthoDB" id="5371740at2759"/>
<comment type="similarity">
    <text evidence="1 4">Belongs to the short-chain dehydrogenases/reductases (SDR) family.</text>
</comment>
<dbReference type="PRINTS" id="PR00080">
    <property type="entry name" value="SDRFAMILY"/>
</dbReference>
<sequence length="291" mass="31537">MSFQGQTAYVTGGASGIARAVTRMLVVKGIKVCIADINKQGAEAVAQELNEEAGSQCVSAVAVDVADWDSQVAGFQTAIKELGGRIDYVYPIAGIAEVNWLPNRPKQEGFVKPNLSVWDVDGTGVLYTSALAIQQFRRQEPNKFGFRGKIATVSSVRGLYAVPSMPIYCAAKFGVVGFVRSFGKHLPKEKITLNAMCPAIVKTGISIGRSDWYDKAQKLNLIVKMEALLDAFESLLGGSDVSGECFEFPPGDIGNPSGWILKPQNEYTTPESEVHVQYSDSQFAHQHEPVE</sequence>
<evidence type="ECO:0008006" key="7">
    <source>
        <dbReference type="Google" id="ProtNLM"/>
    </source>
</evidence>
<dbReference type="InterPro" id="IPR020904">
    <property type="entry name" value="Sc_DH/Rdtase_CS"/>
</dbReference>
<dbReference type="STRING" id="348802.A0A0D2CSB6"/>
<dbReference type="GO" id="GO:0005737">
    <property type="term" value="C:cytoplasm"/>
    <property type="evidence" value="ECO:0007669"/>
    <property type="project" value="TreeGrafter"/>
</dbReference>
<evidence type="ECO:0000256" key="2">
    <source>
        <dbReference type="ARBA" id="ARBA00022857"/>
    </source>
</evidence>
<dbReference type="EMBL" id="KN847321">
    <property type="protein sequence ID" value="KIW52922.1"/>
    <property type="molecule type" value="Genomic_DNA"/>
</dbReference>
<dbReference type="AlphaFoldDB" id="A0A0D2CSB6"/>
<keyword evidence="3" id="KW-0560">Oxidoreductase</keyword>
<dbReference type="InterPro" id="IPR036291">
    <property type="entry name" value="NAD(P)-bd_dom_sf"/>
</dbReference>
<name>A0A0D2CSB6_9EURO</name>
<dbReference type="InterPro" id="IPR002347">
    <property type="entry name" value="SDR_fam"/>
</dbReference>
<dbReference type="GeneID" id="25330438"/>
<dbReference type="GO" id="GO:0016616">
    <property type="term" value="F:oxidoreductase activity, acting on the CH-OH group of donors, NAD or NADP as acceptor"/>
    <property type="evidence" value="ECO:0007669"/>
    <property type="project" value="TreeGrafter"/>
</dbReference>
<evidence type="ECO:0000313" key="6">
    <source>
        <dbReference type="Proteomes" id="UP000054342"/>
    </source>
</evidence>